<dbReference type="EMBL" id="FZNR01000005">
    <property type="protein sequence ID" value="SNR76300.1"/>
    <property type="molecule type" value="Genomic_DNA"/>
</dbReference>
<protein>
    <recommendedName>
        <fullName evidence="3">histidine kinase</fullName>
        <ecNumber evidence="3">2.7.13.3</ecNumber>
    </recommendedName>
</protein>
<dbReference type="SMART" id="SM00091">
    <property type="entry name" value="PAS"/>
    <property type="match status" value="4"/>
</dbReference>
<dbReference type="InterPro" id="IPR001610">
    <property type="entry name" value="PAC"/>
</dbReference>
<dbReference type="Gene3D" id="3.30.450.40">
    <property type="match status" value="2"/>
</dbReference>
<dbReference type="GO" id="GO:0006355">
    <property type="term" value="P:regulation of DNA-templated transcription"/>
    <property type="evidence" value="ECO:0007669"/>
    <property type="project" value="InterPro"/>
</dbReference>
<dbReference type="SMART" id="SM00065">
    <property type="entry name" value="GAF"/>
    <property type="match status" value="2"/>
</dbReference>
<organism evidence="12 13">
    <name type="scientific">Actinoplanes regularis</name>
    <dbReference type="NCBI Taxonomy" id="52697"/>
    <lineage>
        <taxon>Bacteria</taxon>
        <taxon>Bacillati</taxon>
        <taxon>Actinomycetota</taxon>
        <taxon>Actinomycetes</taxon>
        <taxon>Micromonosporales</taxon>
        <taxon>Micromonosporaceae</taxon>
        <taxon>Actinoplanes</taxon>
    </lineage>
</organism>
<dbReference type="PROSITE" id="PS50113">
    <property type="entry name" value="PAC"/>
    <property type="match status" value="3"/>
</dbReference>
<dbReference type="InterPro" id="IPR013656">
    <property type="entry name" value="PAS_4"/>
</dbReference>
<dbReference type="CDD" id="cd00130">
    <property type="entry name" value="PAS"/>
    <property type="match status" value="3"/>
</dbReference>
<dbReference type="GO" id="GO:0000155">
    <property type="term" value="F:phosphorelay sensor kinase activity"/>
    <property type="evidence" value="ECO:0007669"/>
    <property type="project" value="InterPro"/>
</dbReference>
<comment type="catalytic activity">
    <reaction evidence="1">
        <text>ATP + protein L-histidine = ADP + protein N-phospho-L-histidine.</text>
        <dbReference type="EC" id="2.7.13.3"/>
    </reaction>
</comment>
<feature type="domain" description="PAS" evidence="10">
    <location>
        <begin position="728"/>
        <end position="798"/>
    </location>
</feature>
<accession>A0A238YZ03</accession>
<dbReference type="InterPro" id="IPR035965">
    <property type="entry name" value="PAS-like_dom_sf"/>
</dbReference>
<dbReference type="Pfam" id="PF08447">
    <property type="entry name" value="PAS_3"/>
    <property type="match status" value="1"/>
</dbReference>
<dbReference type="PANTHER" id="PTHR43304">
    <property type="entry name" value="PHYTOCHROME-LIKE PROTEIN CPH1"/>
    <property type="match status" value="1"/>
</dbReference>
<keyword evidence="4" id="KW-0597">Phosphoprotein</keyword>
<feature type="domain" description="PAS" evidence="10">
    <location>
        <begin position="181"/>
        <end position="235"/>
    </location>
</feature>
<dbReference type="SUPFAM" id="SSF55874">
    <property type="entry name" value="ATPase domain of HSP90 chaperone/DNA topoisomerase II/histidine kinase"/>
    <property type="match status" value="1"/>
</dbReference>
<gene>
    <name evidence="12" type="ORF">SAMN06264365_105294</name>
</gene>
<proteinExistence type="predicted"/>
<dbReference type="PROSITE" id="PS50112">
    <property type="entry name" value="PAS"/>
    <property type="match status" value="3"/>
</dbReference>
<sequence>MKLSGVETSAAVGAVANPVRLAAVAATGLPGHNDSPVLDRISGLAARLLGAPVTLVSLVEAERQCLVSHVGLEEPRLTTRETPMSHSYCRYVVESGEPLVVADAREHPLLRDNPAIVEYDAIAYLGVPLRSPAGLVLGTLCAVDTTVRQWTDADVAVLQDLAAAAAAEIAARISEHDAVAAATRTQMIIDSALDAFVAVDGTGVVTGWNVAAERMFGWSEPEALGRPISELIIPERFRHAHAAGLARVAGGGESTLAGQRVAVQAVHRGGREFPIELALSVLPQPTGGPVFHAFIRDMTSVRRSEMLRQLEYDVADALAGTRSAAQAAGAVVARVGERLAWPYVEYWHLDNAGTRLVRLASWSQETDRTAPMRAVDAFARGEGLVGQVWAQGTARWISDLPGSALPRAAAAGAAGLRSEVAVPVRNGTDVVGVLTAFDRHSGEADDELTAALDTIAAHIGQYVHRRRAEELELELARARRDFDRVVAGVRDYLWTVRITPDGEMSLVYASPNGSDIFGGPPPADGNLALVGADMVHPDDRHLFDAFHVRLCAQQPAEVECRLVGADGLVRWVWSRATPRHDDGELFVDGVCTDVTERHHAQTRLRQQAELLDLAPVAVIVRDLDSRVTYWNRGAETTYGWDSDAAHGRITHRLLGTRFPDGRVAVDAALVDAGQWEGELDHLRSDGTRITVLSRQAMQYDDEGRPAAILEVNVDVTGRKLAERRLADSEQRLRSQFALATIGQATLTLDGTFLEVNPALARMLGRPVAAVQGHRLDELTHPDDRAESRRIAARLFAEEGADDRHQRLLHVDGGIVDAQIGMSLVRDADGRPVNFVAVVQDITARLAAERDRDAAAAELVDRNAELQDSNAQLAAANVLKLDLMGMLSHEIGTPLTAIAGYAEVLTDTRDSLDRMQRKAVDAIARGARRLDLLRGEILTMCTLDAGRLQATPEPVALAPALAEVLGGLDLAVPVECPALLKVLVHPSHLQQIVTNFCTNAGKYAGGVTAVTVEQHDDTVVIGVHDEGPGVPEHLRPELFDRYTRAAGTAKVKGHGLGLYIVKALAEANNGTVGHRPGRPAGSVFTLTLPKTTSLQDPEVPENTRRPQFPGTRSPSPPGGAPVEINTFPWYVGWRRGG</sequence>
<keyword evidence="6" id="KW-0418">Kinase</keyword>
<dbReference type="EC" id="2.7.13.3" evidence="3"/>
<dbReference type="SMART" id="SM00086">
    <property type="entry name" value="PAC"/>
    <property type="match status" value="4"/>
</dbReference>
<feature type="domain" description="PAC" evidence="11">
    <location>
        <begin position="556"/>
        <end position="606"/>
    </location>
</feature>
<dbReference type="RefSeq" id="WP_239138269.1">
    <property type="nucleotide sequence ID" value="NZ_BOMU01000035.1"/>
</dbReference>
<keyword evidence="13" id="KW-1185">Reference proteome</keyword>
<evidence type="ECO:0000313" key="13">
    <source>
        <dbReference type="Proteomes" id="UP000198415"/>
    </source>
</evidence>
<evidence type="ECO:0000256" key="5">
    <source>
        <dbReference type="ARBA" id="ARBA00022679"/>
    </source>
</evidence>
<dbReference type="Pfam" id="PF01590">
    <property type="entry name" value="GAF"/>
    <property type="match status" value="1"/>
</dbReference>
<dbReference type="InterPro" id="IPR005467">
    <property type="entry name" value="His_kinase_dom"/>
</dbReference>
<dbReference type="PANTHER" id="PTHR43304:SF1">
    <property type="entry name" value="PAC DOMAIN-CONTAINING PROTEIN"/>
    <property type="match status" value="1"/>
</dbReference>
<dbReference type="SMART" id="SM00388">
    <property type="entry name" value="HisKA"/>
    <property type="match status" value="1"/>
</dbReference>
<dbReference type="InterPro" id="IPR013655">
    <property type="entry name" value="PAS_fold_3"/>
</dbReference>
<dbReference type="Gene3D" id="3.30.450.20">
    <property type="entry name" value="PAS domain"/>
    <property type="match status" value="4"/>
</dbReference>
<reference evidence="12 13" key="1">
    <citation type="submission" date="2017-06" db="EMBL/GenBank/DDBJ databases">
        <authorList>
            <person name="Kim H.J."/>
            <person name="Triplett B.A."/>
        </authorList>
    </citation>
    <scope>NUCLEOTIDE SEQUENCE [LARGE SCALE GENOMIC DNA]</scope>
    <source>
        <strain evidence="12 13">DSM 43151</strain>
    </source>
</reference>
<comment type="subcellular location">
    <subcellularLocation>
        <location evidence="2">Cell membrane</location>
    </subcellularLocation>
</comment>
<dbReference type="InterPro" id="IPR000014">
    <property type="entry name" value="PAS"/>
</dbReference>
<dbReference type="Pfam" id="PF00989">
    <property type="entry name" value="PAS"/>
    <property type="match status" value="1"/>
</dbReference>
<evidence type="ECO:0000256" key="6">
    <source>
        <dbReference type="ARBA" id="ARBA00022777"/>
    </source>
</evidence>
<evidence type="ECO:0000256" key="4">
    <source>
        <dbReference type="ARBA" id="ARBA00022553"/>
    </source>
</evidence>
<keyword evidence="5" id="KW-0808">Transferase</keyword>
<dbReference type="InterPro" id="IPR000700">
    <property type="entry name" value="PAS-assoc_C"/>
</dbReference>
<feature type="domain" description="PAC" evidence="11">
    <location>
        <begin position="675"/>
        <end position="727"/>
    </location>
</feature>
<evidence type="ECO:0000259" key="10">
    <source>
        <dbReference type="PROSITE" id="PS50112"/>
    </source>
</evidence>
<dbReference type="SUPFAM" id="SSF55785">
    <property type="entry name" value="PYP-like sensor domain (PAS domain)"/>
    <property type="match status" value="4"/>
</dbReference>
<dbReference type="SMART" id="SM00387">
    <property type="entry name" value="HATPase_c"/>
    <property type="match status" value="1"/>
</dbReference>
<dbReference type="InterPro" id="IPR003594">
    <property type="entry name" value="HATPase_dom"/>
</dbReference>
<dbReference type="AlphaFoldDB" id="A0A238YZ03"/>
<dbReference type="Gene3D" id="1.10.287.130">
    <property type="match status" value="1"/>
</dbReference>
<dbReference type="SUPFAM" id="SSF47384">
    <property type="entry name" value="Homodimeric domain of signal transducing histidine kinase"/>
    <property type="match status" value="1"/>
</dbReference>
<keyword evidence="7" id="KW-0902">Two-component regulatory system</keyword>
<dbReference type="NCBIfam" id="TIGR00229">
    <property type="entry name" value="sensory_box"/>
    <property type="match status" value="3"/>
</dbReference>
<name>A0A238YZ03_9ACTN</name>
<dbReference type="PRINTS" id="PR00344">
    <property type="entry name" value="BCTRLSENSOR"/>
</dbReference>
<dbReference type="InterPro" id="IPR052162">
    <property type="entry name" value="Sensor_kinase/Photoreceptor"/>
</dbReference>
<evidence type="ECO:0000256" key="7">
    <source>
        <dbReference type="ARBA" id="ARBA00023012"/>
    </source>
</evidence>
<dbReference type="InterPro" id="IPR036890">
    <property type="entry name" value="HATPase_C_sf"/>
</dbReference>
<dbReference type="InterPro" id="IPR036097">
    <property type="entry name" value="HisK_dim/P_sf"/>
</dbReference>
<dbReference type="GO" id="GO:0005886">
    <property type="term" value="C:plasma membrane"/>
    <property type="evidence" value="ECO:0007669"/>
    <property type="project" value="UniProtKB-SubCell"/>
</dbReference>
<evidence type="ECO:0000256" key="8">
    <source>
        <dbReference type="SAM" id="MobiDB-lite"/>
    </source>
</evidence>
<dbReference type="Pfam" id="PF08448">
    <property type="entry name" value="PAS_4"/>
    <property type="match status" value="2"/>
</dbReference>
<dbReference type="Proteomes" id="UP000198415">
    <property type="component" value="Unassembled WGS sequence"/>
</dbReference>
<feature type="domain" description="Histidine kinase" evidence="9">
    <location>
        <begin position="885"/>
        <end position="1091"/>
    </location>
</feature>
<dbReference type="CDD" id="cd00075">
    <property type="entry name" value="HATPase"/>
    <property type="match status" value="1"/>
</dbReference>
<dbReference type="InterPro" id="IPR003661">
    <property type="entry name" value="HisK_dim/P_dom"/>
</dbReference>
<feature type="domain" description="PAC" evidence="11">
    <location>
        <begin position="801"/>
        <end position="853"/>
    </location>
</feature>
<dbReference type="CDD" id="cd00082">
    <property type="entry name" value="HisKA"/>
    <property type="match status" value="1"/>
</dbReference>
<dbReference type="SUPFAM" id="SSF55781">
    <property type="entry name" value="GAF domain-like"/>
    <property type="match status" value="2"/>
</dbReference>
<dbReference type="PROSITE" id="PS50109">
    <property type="entry name" value="HIS_KIN"/>
    <property type="match status" value="1"/>
</dbReference>
<dbReference type="Pfam" id="PF13185">
    <property type="entry name" value="GAF_2"/>
    <property type="match status" value="1"/>
</dbReference>
<evidence type="ECO:0000256" key="1">
    <source>
        <dbReference type="ARBA" id="ARBA00000085"/>
    </source>
</evidence>
<dbReference type="InterPro" id="IPR013767">
    <property type="entry name" value="PAS_fold"/>
</dbReference>
<dbReference type="Pfam" id="PF00512">
    <property type="entry name" value="HisKA"/>
    <property type="match status" value="1"/>
</dbReference>
<evidence type="ECO:0000259" key="9">
    <source>
        <dbReference type="PROSITE" id="PS50109"/>
    </source>
</evidence>
<dbReference type="Pfam" id="PF02518">
    <property type="entry name" value="HATPase_c"/>
    <property type="match status" value="1"/>
</dbReference>
<dbReference type="InterPro" id="IPR003018">
    <property type="entry name" value="GAF"/>
</dbReference>
<evidence type="ECO:0000256" key="3">
    <source>
        <dbReference type="ARBA" id="ARBA00012438"/>
    </source>
</evidence>
<dbReference type="Gene3D" id="3.30.565.10">
    <property type="entry name" value="Histidine kinase-like ATPase, C-terminal domain"/>
    <property type="match status" value="1"/>
</dbReference>
<dbReference type="InterPro" id="IPR029016">
    <property type="entry name" value="GAF-like_dom_sf"/>
</dbReference>
<evidence type="ECO:0000313" key="12">
    <source>
        <dbReference type="EMBL" id="SNR76300.1"/>
    </source>
</evidence>
<feature type="domain" description="PAS" evidence="10">
    <location>
        <begin position="603"/>
        <end position="648"/>
    </location>
</feature>
<feature type="region of interest" description="Disordered" evidence="8">
    <location>
        <begin position="1089"/>
        <end position="1122"/>
    </location>
</feature>
<dbReference type="InterPro" id="IPR004358">
    <property type="entry name" value="Sig_transdc_His_kin-like_C"/>
</dbReference>
<evidence type="ECO:0000256" key="2">
    <source>
        <dbReference type="ARBA" id="ARBA00004236"/>
    </source>
</evidence>
<evidence type="ECO:0000259" key="11">
    <source>
        <dbReference type="PROSITE" id="PS50113"/>
    </source>
</evidence>